<evidence type="ECO:0000256" key="1">
    <source>
        <dbReference type="SAM" id="MobiDB-lite"/>
    </source>
</evidence>
<dbReference type="KEGG" id="rsu:NHU_02829"/>
<dbReference type="CDD" id="cd04301">
    <property type="entry name" value="NAT_SF"/>
    <property type="match status" value="1"/>
</dbReference>
<feature type="region of interest" description="Disordered" evidence="1">
    <location>
        <begin position="1"/>
        <end position="20"/>
    </location>
</feature>
<protein>
    <submittedName>
        <fullName evidence="3">Putative N-acetyltransferase</fullName>
    </submittedName>
</protein>
<reference evidence="3 4" key="1">
    <citation type="submission" date="2015-02" db="EMBL/GenBank/DDBJ databases">
        <title>Genome sequene of Rhodovulum sulfidophilum DSM 2351.</title>
        <authorList>
            <person name="Nagao N."/>
        </authorList>
    </citation>
    <scope>NUCLEOTIDE SEQUENCE [LARGE SCALE GENOMIC DNA]</scope>
    <source>
        <strain evidence="3 4">DSM 2351</strain>
    </source>
</reference>
<evidence type="ECO:0000313" key="4">
    <source>
        <dbReference type="Proteomes" id="UP000064912"/>
    </source>
</evidence>
<accession>A0A0D6B4I2</accession>
<dbReference type="Pfam" id="PF13673">
    <property type="entry name" value="Acetyltransf_10"/>
    <property type="match status" value="1"/>
</dbReference>
<name>A0A0D6B4I2_RHOSU</name>
<evidence type="ECO:0000259" key="2">
    <source>
        <dbReference type="PROSITE" id="PS51186"/>
    </source>
</evidence>
<dbReference type="PANTHER" id="PTHR43451:SF1">
    <property type="entry name" value="ACETYLTRANSFERASE"/>
    <property type="match status" value="1"/>
</dbReference>
<dbReference type="SUPFAM" id="SSF55729">
    <property type="entry name" value="Acyl-CoA N-acyltransferases (Nat)"/>
    <property type="match status" value="1"/>
</dbReference>
<feature type="compositionally biased region" description="Basic and acidic residues" evidence="1">
    <location>
        <begin position="1"/>
        <end position="14"/>
    </location>
</feature>
<evidence type="ECO:0000313" key="3">
    <source>
        <dbReference type="EMBL" id="BAQ69976.1"/>
    </source>
</evidence>
<sequence length="174" mass="19433">MWHGAEIHDGRQTDEIPGMNIRDFRPGDSAMLASIFHEAVHAVGSWDYSPEQVAAWSPAPVPAEQFLARISDGRSVFVAVTGSDAPIAFIELEQDGHIDCFYCSPEFVGHGVGKALYQRLETAALAMGLSRLHVEASEAARRFFLGQGFTLVKRQEFERNTVRIHNYLMEKTLR</sequence>
<dbReference type="InterPro" id="IPR016181">
    <property type="entry name" value="Acyl_CoA_acyltransferase"/>
</dbReference>
<keyword evidence="3" id="KW-0808">Transferase</keyword>
<dbReference type="InterPro" id="IPR000182">
    <property type="entry name" value="GNAT_dom"/>
</dbReference>
<feature type="domain" description="N-acetyltransferase" evidence="2">
    <location>
        <begin position="19"/>
        <end position="174"/>
    </location>
</feature>
<dbReference type="PANTHER" id="PTHR43451">
    <property type="entry name" value="ACETYLTRANSFERASE (GNAT) FAMILY PROTEIN"/>
    <property type="match status" value="1"/>
</dbReference>
<gene>
    <name evidence="3" type="ORF">NHU_02829</name>
</gene>
<dbReference type="GO" id="GO:0016747">
    <property type="term" value="F:acyltransferase activity, transferring groups other than amino-acyl groups"/>
    <property type="evidence" value="ECO:0007669"/>
    <property type="project" value="InterPro"/>
</dbReference>
<dbReference type="Proteomes" id="UP000064912">
    <property type="component" value="Chromosome"/>
</dbReference>
<dbReference type="AlphaFoldDB" id="A0A0D6B4I2"/>
<dbReference type="EMBL" id="AP014800">
    <property type="protein sequence ID" value="BAQ69976.1"/>
    <property type="molecule type" value="Genomic_DNA"/>
</dbReference>
<dbReference type="PROSITE" id="PS51186">
    <property type="entry name" value="GNAT"/>
    <property type="match status" value="1"/>
</dbReference>
<dbReference type="PATRIC" id="fig|35806.4.peg.2907"/>
<proteinExistence type="predicted"/>
<organism evidence="3 4">
    <name type="scientific">Rhodovulum sulfidophilum</name>
    <name type="common">Rhodobacter sulfidophilus</name>
    <dbReference type="NCBI Taxonomy" id="35806"/>
    <lineage>
        <taxon>Bacteria</taxon>
        <taxon>Pseudomonadati</taxon>
        <taxon>Pseudomonadota</taxon>
        <taxon>Alphaproteobacteria</taxon>
        <taxon>Rhodobacterales</taxon>
        <taxon>Paracoccaceae</taxon>
        <taxon>Rhodovulum</taxon>
    </lineage>
</organism>
<dbReference type="Gene3D" id="3.40.630.30">
    <property type="match status" value="1"/>
</dbReference>
<dbReference type="InterPro" id="IPR052564">
    <property type="entry name" value="N-acetyltrans/Recomb-assoc"/>
</dbReference>